<dbReference type="Pfam" id="PF00069">
    <property type="entry name" value="Pkinase"/>
    <property type="match status" value="1"/>
</dbReference>
<evidence type="ECO:0000259" key="6">
    <source>
        <dbReference type="PROSITE" id="PS50011"/>
    </source>
</evidence>
<dbReference type="InterPro" id="IPR008271">
    <property type="entry name" value="Ser/Thr_kinase_AS"/>
</dbReference>
<dbReference type="CDD" id="cd14014">
    <property type="entry name" value="STKc_PknB_like"/>
    <property type="match status" value="1"/>
</dbReference>
<gene>
    <name evidence="7" type="ORF">R5W23_004084</name>
</gene>
<keyword evidence="1" id="KW-0808">Transferase</keyword>
<organism evidence="7 8">
    <name type="scientific">Gemmata algarum</name>
    <dbReference type="NCBI Taxonomy" id="2975278"/>
    <lineage>
        <taxon>Bacteria</taxon>
        <taxon>Pseudomonadati</taxon>
        <taxon>Planctomycetota</taxon>
        <taxon>Planctomycetia</taxon>
        <taxon>Gemmatales</taxon>
        <taxon>Gemmataceae</taxon>
        <taxon>Gemmata</taxon>
    </lineage>
</organism>
<dbReference type="SMART" id="SM00220">
    <property type="entry name" value="S_TKc"/>
    <property type="match status" value="1"/>
</dbReference>
<dbReference type="InterPro" id="IPR025904">
    <property type="entry name" value="Tubulin-like"/>
</dbReference>
<proteinExistence type="predicted"/>
<dbReference type="PANTHER" id="PTHR43289">
    <property type="entry name" value="MITOGEN-ACTIVATED PROTEIN KINASE KINASE KINASE 20-RELATED"/>
    <property type="match status" value="1"/>
</dbReference>
<dbReference type="EMBL" id="JAXBLV010000219">
    <property type="protein sequence ID" value="MDY3562618.1"/>
    <property type="molecule type" value="Genomic_DNA"/>
</dbReference>
<keyword evidence="8" id="KW-1185">Reference proteome</keyword>
<dbReference type="PROSITE" id="PS50011">
    <property type="entry name" value="PROTEIN_KINASE_DOM"/>
    <property type="match status" value="1"/>
</dbReference>
<dbReference type="Gene3D" id="3.40.50.1440">
    <property type="entry name" value="Tubulin/FtsZ, GTPase domain"/>
    <property type="match status" value="1"/>
</dbReference>
<evidence type="ECO:0000256" key="4">
    <source>
        <dbReference type="ARBA" id="ARBA00022840"/>
    </source>
</evidence>
<protein>
    <submittedName>
        <fullName evidence="7">Protein kinase</fullName>
    </submittedName>
</protein>
<reference evidence="8" key="1">
    <citation type="journal article" date="2023" name="Mar. Drugs">
        <title>Gemmata algarum, a Novel Planctomycete Isolated from an Algal Mat, Displays Antimicrobial Activity.</title>
        <authorList>
            <person name="Kumar G."/>
            <person name="Kallscheuer N."/>
            <person name="Kashif M."/>
            <person name="Ahamad S."/>
            <person name="Jagadeeshwari U."/>
            <person name="Pannikurungottu S."/>
            <person name="Haufschild T."/>
            <person name="Kabuu M."/>
            <person name="Sasikala C."/>
            <person name="Jogler C."/>
            <person name="Ramana C."/>
        </authorList>
    </citation>
    <scope>NUCLEOTIDE SEQUENCE [LARGE SCALE GENOMIC DNA]</scope>
    <source>
        <strain evidence="8">JC673</strain>
    </source>
</reference>
<accession>A0ABU5F8C3</accession>
<dbReference type="Pfam" id="PF13809">
    <property type="entry name" value="Tubulin_2"/>
    <property type="match status" value="1"/>
</dbReference>
<dbReference type="InterPro" id="IPR000719">
    <property type="entry name" value="Prot_kinase_dom"/>
</dbReference>
<evidence type="ECO:0000256" key="5">
    <source>
        <dbReference type="SAM" id="MobiDB-lite"/>
    </source>
</evidence>
<dbReference type="Proteomes" id="UP001272242">
    <property type="component" value="Unassembled WGS sequence"/>
</dbReference>
<evidence type="ECO:0000256" key="1">
    <source>
        <dbReference type="ARBA" id="ARBA00022679"/>
    </source>
</evidence>
<name>A0ABU5F8C3_9BACT</name>
<feature type="region of interest" description="Disordered" evidence="5">
    <location>
        <begin position="271"/>
        <end position="290"/>
    </location>
</feature>
<dbReference type="RefSeq" id="WP_320688929.1">
    <property type="nucleotide sequence ID" value="NZ_JAXBLV010000219.1"/>
</dbReference>
<evidence type="ECO:0000256" key="3">
    <source>
        <dbReference type="ARBA" id="ARBA00022777"/>
    </source>
</evidence>
<dbReference type="InterPro" id="IPR036525">
    <property type="entry name" value="Tubulin/FtsZ_GTPase_sf"/>
</dbReference>
<keyword evidence="3 7" id="KW-0418">Kinase</keyword>
<evidence type="ECO:0000313" key="8">
    <source>
        <dbReference type="Proteomes" id="UP001272242"/>
    </source>
</evidence>
<sequence>MNWLREPDGEPLPGYRLLEPIGTGGFGEVWKCIAPGGIHKAIKFVYGNLHALDGDDARAVQEMKALERVKQVRHPFVCQIDRIEDVGGELVIVMELADRNLHECLVEYQEAGRPGVPRDILLGFLDDAAVGLDHLIEKHNLQHLDVKPRNLFMVADRVKVADFGLVKQLERSSSSGLMGGVTPIYAAPETFQNKISKHSDQYSLAIVYVELLTGKRPFPGKNIRQLALQHMSEPPDLSMLPEADRAVVARALSKNPDERWPSCTAFVRALGTRDPNGSGSGSGVREPGSWAKAGRTVHDVDLTPPAAPRGAAGGVAVLDKPSHRSADFDAHPEIDEEHLLGATAPQKEVGVLRPTILIGVGSFGRRALQELRCRLTDRVGDVVQVPCFRFLYVDCDPDAVTKAVSAPPDVALGTDEVFPVPLQPVTQYRRRQLEQILDWLPREKLYAIPRSLHAGGSRALGRLAFCDNYLRFVTRLRRELQIATHPESLSQSSDQTGLPVRDNTPQVYVFASAAGGSGGMLIDLGYAVRRVLARVTPADAQVTAFVYASAPNDPSMSDQELANLYAAVTELNHYADPDVQFVAHYGGPEGPKVESQGLPFTATYLMPMPERTAGAFRDCLSHLAGYVSHDMTTPLGPALQQMRARPVGFDRSPFRSFGTYGVWFPRGLLLRAAAQKICVGLLREWKSDANPLDPTPVQHTVNRATADPRLKPDAVRGQLEQEAVRGPEGGPGDQIERWLNGLEAQLNSTGRRPDAAAWSRAVWEQARDLIGVRPTGDQDSTVRRSRTSKVWDEAVKRVAEMWGNEFEAVVRPLEELPGRRLGAIGAALRRLAAVCGEWAAAADVRTQQLEVKSRQVRADVQAALDVCQAGSGTFSFFGGRSGRSMRHFLDQLRAFTRIRLQEDLADATAKFYRALRTKVDERVSELGYCRTRMDVLLATLECPIANLPVSSDTPVAAMSEEALQQTLHPTNTLNVVLPSGETHLDRSARRVVKSMKPDDVLRLEIALQKLVLEPRGGLTALCLLNADMSRTLVAPIVEQTTAFLSELLPVTDVTEVEVSASRARKADLPTRIRDYYARAVPPCGSDAGAQSFVLVPDSESGKAFAGLVKKAVPSALMIPVSGSATDLMFCRERTNLLPTELAELLAVCQPAYYQSLAAPQTAPHARFDVTEWLPLSE</sequence>
<dbReference type="SUPFAM" id="SSF56112">
    <property type="entry name" value="Protein kinase-like (PK-like)"/>
    <property type="match status" value="1"/>
</dbReference>
<dbReference type="PROSITE" id="PS00108">
    <property type="entry name" value="PROTEIN_KINASE_ST"/>
    <property type="match status" value="1"/>
</dbReference>
<dbReference type="InterPro" id="IPR011009">
    <property type="entry name" value="Kinase-like_dom_sf"/>
</dbReference>
<keyword evidence="4" id="KW-0067">ATP-binding</keyword>
<evidence type="ECO:0000313" key="7">
    <source>
        <dbReference type="EMBL" id="MDY3562618.1"/>
    </source>
</evidence>
<dbReference type="PANTHER" id="PTHR43289:SF34">
    <property type="entry name" value="SERINE_THREONINE-PROTEIN KINASE YBDM-RELATED"/>
    <property type="match status" value="1"/>
</dbReference>
<evidence type="ECO:0000256" key="2">
    <source>
        <dbReference type="ARBA" id="ARBA00022741"/>
    </source>
</evidence>
<feature type="domain" description="Protein kinase" evidence="6">
    <location>
        <begin position="15"/>
        <end position="271"/>
    </location>
</feature>
<dbReference type="Gene3D" id="1.10.510.10">
    <property type="entry name" value="Transferase(Phosphotransferase) domain 1"/>
    <property type="match status" value="1"/>
</dbReference>
<keyword evidence="2" id="KW-0547">Nucleotide-binding</keyword>
<dbReference type="GO" id="GO:0016301">
    <property type="term" value="F:kinase activity"/>
    <property type="evidence" value="ECO:0007669"/>
    <property type="project" value="UniProtKB-KW"/>
</dbReference>
<comment type="caution">
    <text evidence="7">The sequence shown here is derived from an EMBL/GenBank/DDBJ whole genome shotgun (WGS) entry which is preliminary data.</text>
</comment>